<dbReference type="AlphaFoldDB" id="A0A1E7N1D3"/>
<dbReference type="EMBL" id="JPRF03000045">
    <property type="protein sequence ID" value="OEV34492.1"/>
    <property type="molecule type" value="Genomic_DNA"/>
</dbReference>
<dbReference type="InterPro" id="IPR009081">
    <property type="entry name" value="PP-bd_ACP"/>
</dbReference>
<reference evidence="3" key="3">
    <citation type="submission" date="2016-08" db="EMBL/GenBank/DDBJ databases">
        <title>Sequencing, Assembly and Comparative Genomics of S. aureofaciens ATCC 10762.</title>
        <authorList>
            <person name="Gradnigo J.S."/>
            <person name="Johnson N."/>
            <person name="Somerville G.A."/>
        </authorList>
    </citation>
    <scope>NUCLEOTIDE SEQUENCE [LARGE SCALE GENOMIC DNA]</scope>
    <source>
        <strain evidence="3">ATCC 10762</strain>
    </source>
</reference>
<dbReference type="Proteomes" id="UP000037395">
    <property type="component" value="Unassembled WGS sequence"/>
</dbReference>
<dbReference type="Gene3D" id="1.10.1200.10">
    <property type="entry name" value="ACP-like"/>
    <property type="match status" value="1"/>
</dbReference>
<dbReference type="InterPro" id="IPR036736">
    <property type="entry name" value="ACP-like_sf"/>
</dbReference>
<accession>A0A1E7N1D3</accession>
<reference evidence="2" key="5">
    <citation type="submission" date="2020-09" db="EMBL/GenBank/DDBJ databases">
        <authorList>
            <person name="Sun Q."/>
            <person name="Ohkuma M."/>
        </authorList>
    </citation>
    <scope>NUCLEOTIDE SEQUENCE</scope>
    <source>
        <strain evidence="2">JCM 4434</strain>
    </source>
</reference>
<keyword evidence="4" id="KW-1185">Reference proteome</keyword>
<dbReference type="SUPFAM" id="SSF47336">
    <property type="entry name" value="ACP-like"/>
    <property type="match status" value="1"/>
</dbReference>
<dbReference type="EMBL" id="BMUB01000001">
    <property type="protein sequence ID" value="GGU57175.1"/>
    <property type="molecule type" value="Genomic_DNA"/>
</dbReference>
<dbReference type="GeneID" id="97483647"/>
<dbReference type="RefSeq" id="WP_030279059.1">
    <property type="nucleotide sequence ID" value="NZ_BMUB01000001.1"/>
</dbReference>
<reference evidence="4" key="4">
    <citation type="submission" date="2016-08" db="EMBL/GenBank/DDBJ databases">
        <title>Sequencing, assembly and comparative genomics of S. aureofaciens ATCC 10762.</title>
        <authorList>
            <person name="Gradnigo J.S."/>
            <person name="Johnson N."/>
            <person name="Somerville G.A."/>
        </authorList>
    </citation>
    <scope>NUCLEOTIDE SEQUENCE [LARGE SCALE GENOMIC DNA]</scope>
    <source>
        <strain evidence="4">ATCC 10762 / DSM 40127 / CCM 3239 / JCM 4008 / LMG 5968 / NBRC 12843 / NCIMB 8234 / A-377</strain>
    </source>
</reference>
<protein>
    <recommendedName>
        <fullName evidence="1">Carrier domain-containing protein</fullName>
    </recommendedName>
</protein>
<gene>
    <name evidence="2" type="ORF">GCM10010502_04580</name>
    <name evidence="3" type="ORF">HS99_0035430</name>
</gene>
<feature type="domain" description="Carrier" evidence="1">
    <location>
        <begin position="21"/>
        <end position="78"/>
    </location>
</feature>
<sequence length="87" mass="9487">MHAETETAARENLVLVLTSPVEPEEVDPDADLAARYGLTSLNKVLFLTSLCDETGTELSRFTEHDLARMTTLRKVVDAVAPSTIEAV</sequence>
<dbReference type="Proteomes" id="UP000610124">
    <property type="component" value="Unassembled WGS sequence"/>
</dbReference>
<name>A0A1E7N1D3_KITAU</name>
<evidence type="ECO:0000313" key="3">
    <source>
        <dbReference type="EMBL" id="OEV34492.1"/>
    </source>
</evidence>
<comment type="caution">
    <text evidence="3">The sequence shown here is derived from an EMBL/GenBank/DDBJ whole genome shotgun (WGS) entry which is preliminary data.</text>
</comment>
<reference evidence="2" key="1">
    <citation type="journal article" date="2014" name="Int. J. Syst. Evol. Microbiol.">
        <title>Complete genome sequence of Corynebacterium casei LMG S-19264T (=DSM 44701T), isolated from a smear-ripened cheese.</title>
        <authorList>
            <consortium name="US DOE Joint Genome Institute (JGI-PGF)"/>
            <person name="Walter F."/>
            <person name="Albersmeier A."/>
            <person name="Kalinowski J."/>
            <person name="Ruckert C."/>
        </authorList>
    </citation>
    <scope>NUCLEOTIDE SEQUENCE</scope>
    <source>
        <strain evidence="2">JCM 4434</strain>
    </source>
</reference>
<dbReference type="OrthoDB" id="6434357at2"/>
<reference evidence="3 4" key="2">
    <citation type="submission" date="2014-07" db="EMBL/GenBank/DDBJ databases">
        <authorList>
            <person name="Zhang J.E."/>
            <person name="Yang H."/>
            <person name="Guo J."/>
            <person name="Deng Z."/>
            <person name="Luo H."/>
            <person name="Luo M."/>
            <person name="Zhao B."/>
        </authorList>
    </citation>
    <scope>NUCLEOTIDE SEQUENCE [LARGE SCALE GENOMIC DNA]</scope>
    <source>
        <strain evidence="3">ATCC 10762</strain>
        <strain evidence="4">ATCC 10762 / DSM 40127 / CCM 3239 / JCM 4008 / LMG 5968 / NBRC 12843 / NCIMB 8234 / A-377</strain>
    </source>
</reference>
<evidence type="ECO:0000259" key="1">
    <source>
        <dbReference type="Pfam" id="PF00550"/>
    </source>
</evidence>
<accession>A0A8H9HCV6</accession>
<organism evidence="3 4">
    <name type="scientific">Kitasatospora aureofaciens</name>
    <name type="common">Streptomyces aureofaciens</name>
    <dbReference type="NCBI Taxonomy" id="1894"/>
    <lineage>
        <taxon>Bacteria</taxon>
        <taxon>Bacillati</taxon>
        <taxon>Actinomycetota</taxon>
        <taxon>Actinomycetes</taxon>
        <taxon>Kitasatosporales</taxon>
        <taxon>Streptomycetaceae</taxon>
        <taxon>Kitasatospora</taxon>
    </lineage>
</organism>
<evidence type="ECO:0000313" key="4">
    <source>
        <dbReference type="Proteomes" id="UP000037395"/>
    </source>
</evidence>
<proteinExistence type="predicted"/>
<evidence type="ECO:0000313" key="2">
    <source>
        <dbReference type="EMBL" id="GGU57175.1"/>
    </source>
</evidence>
<dbReference type="Pfam" id="PF00550">
    <property type="entry name" value="PP-binding"/>
    <property type="match status" value="1"/>
</dbReference>